<protein>
    <submittedName>
        <fullName evidence="1">Uncharacterized protein</fullName>
    </submittedName>
</protein>
<dbReference type="EMBL" id="GGEC01093818">
    <property type="protein sequence ID" value="MBX74302.1"/>
    <property type="molecule type" value="Transcribed_RNA"/>
</dbReference>
<name>A0A2P2R4T9_RHIMU</name>
<evidence type="ECO:0000313" key="1">
    <source>
        <dbReference type="EMBL" id="MBX74302.1"/>
    </source>
</evidence>
<reference evidence="1" key="1">
    <citation type="submission" date="2018-02" db="EMBL/GenBank/DDBJ databases">
        <title>Rhizophora mucronata_Transcriptome.</title>
        <authorList>
            <person name="Meera S.P."/>
            <person name="Sreeshan A."/>
            <person name="Augustine A."/>
        </authorList>
    </citation>
    <scope>NUCLEOTIDE SEQUENCE</scope>
    <source>
        <tissue evidence="1">Leaf</tissue>
    </source>
</reference>
<sequence>MFRRGRVVDTSLILIGVWISGNLWTTKIAGEGVRDAMTHIP</sequence>
<organism evidence="1">
    <name type="scientific">Rhizophora mucronata</name>
    <name type="common">Asiatic mangrove</name>
    <dbReference type="NCBI Taxonomy" id="61149"/>
    <lineage>
        <taxon>Eukaryota</taxon>
        <taxon>Viridiplantae</taxon>
        <taxon>Streptophyta</taxon>
        <taxon>Embryophyta</taxon>
        <taxon>Tracheophyta</taxon>
        <taxon>Spermatophyta</taxon>
        <taxon>Magnoliopsida</taxon>
        <taxon>eudicotyledons</taxon>
        <taxon>Gunneridae</taxon>
        <taxon>Pentapetalae</taxon>
        <taxon>rosids</taxon>
        <taxon>fabids</taxon>
        <taxon>Malpighiales</taxon>
        <taxon>Rhizophoraceae</taxon>
        <taxon>Rhizophora</taxon>
    </lineage>
</organism>
<dbReference type="AlphaFoldDB" id="A0A2P2R4T9"/>
<proteinExistence type="predicted"/>
<accession>A0A2P2R4T9</accession>